<dbReference type="SMART" id="SM00635">
    <property type="entry name" value="BID_2"/>
    <property type="match status" value="1"/>
</dbReference>
<feature type="chain" id="PRO_5045405891" evidence="1">
    <location>
        <begin position="29"/>
        <end position="702"/>
    </location>
</feature>
<proteinExistence type="predicted"/>
<gene>
    <name evidence="3" type="ORF">NE663_00785</name>
</gene>
<name>A0ABT1SHU0_9FIRM</name>
<evidence type="ECO:0000259" key="2">
    <source>
        <dbReference type="SMART" id="SM00635"/>
    </source>
</evidence>
<protein>
    <submittedName>
        <fullName evidence="3">Ig-like domain-containing protein</fullName>
    </submittedName>
</protein>
<dbReference type="Gene3D" id="2.60.40.1080">
    <property type="match status" value="1"/>
</dbReference>
<reference evidence="3 4" key="1">
    <citation type="submission" date="2022-06" db="EMBL/GenBank/DDBJ databases">
        <title>Isolation of gut microbiota from human fecal samples.</title>
        <authorList>
            <person name="Pamer E.G."/>
            <person name="Barat B."/>
            <person name="Waligurski E."/>
            <person name="Medina S."/>
            <person name="Paddock L."/>
            <person name="Mostad J."/>
        </authorList>
    </citation>
    <scope>NUCLEOTIDE SEQUENCE [LARGE SCALE GENOMIC DNA]</scope>
    <source>
        <strain evidence="3 4">DFI.6.1</strain>
    </source>
</reference>
<evidence type="ECO:0000313" key="4">
    <source>
        <dbReference type="Proteomes" id="UP001524435"/>
    </source>
</evidence>
<organism evidence="3 4">
    <name type="scientific">Massilicoli timonensis</name>
    <dbReference type="NCBI Taxonomy" id="2015901"/>
    <lineage>
        <taxon>Bacteria</taxon>
        <taxon>Bacillati</taxon>
        <taxon>Bacillota</taxon>
        <taxon>Erysipelotrichia</taxon>
        <taxon>Erysipelotrichales</taxon>
        <taxon>Erysipelotrichaceae</taxon>
        <taxon>Massilicoli</taxon>
    </lineage>
</organism>
<comment type="caution">
    <text evidence="3">The sequence shown here is derived from an EMBL/GenBank/DDBJ whole genome shotgun (WGS) entry which is preliminary data.</text>
</comment>
<dbReference type="EMBL" id="JANGCH010000001">
    <property type="protein sequence ID" value="MCQ5120792.1"/>
    <property type="molecule type" value="Genomic_DNA"/>
</dbReference>
<accession>A0ABT1SHU0</accession>
<evidence type="ECO:0000256" key="1">
    <source>
        <dbReference type="SAM" id="SignalP"/>
    </source>
</evidence>
<dbReference type="Proteomes" id="UP001524435">
    <property type="component" value="Unassembled WGS sequence"/>
</dbReference>
<feature type="signal peptide" evidence="1">
    <location>
        <begin position="1"/>
        <end position="28"/>
    </location>
</feature>
<dbReference type="RefSeq" id="WP_256197246.1">
    <property type="nucleotide sequence ID" value="NZ_JANGCH010000001.1"/>
</dbReference>
<feature type="domain" description="BIG2" evidence="2">
    <location>
        <begin position="372"/>
        <end position="446"/>
    </location>
</feature>
<dbReference type="Pfam" id="PF02368">
    <property type="entry name" value="Big_2"/>
    <property type="match status" value="1"/>
</dbReference>
<sequence>MKKTSVFGVLASAALLFGMSVVPTTVYAEGNSGSAPTYSGNEFFANGTPITIEESDEAGKSALITWDGGKQLIDADDIVYGGSDSTESDVNLPSTKITMNGGTVRGIVAGNKMKNEKNCKTSKVTNAEVDINGGTITLGLWGTDNQNAAFGQAVIKEENGYSYKNYAIDKLTMTIDGAEINDLRGATSYTYIGEMDVRIGEEQAAVLNNFIAGTNGKLGNVTLSLYDGEVKTLSSLYRAIIEGKLTYYLYGGKSGVIYAGSYYPDEESYEGAGGAGSWWTTNFGNVDYGYANAIEINVEAGAAYQDIVSGFQYRSADVAKFKALYADRLWAIEGLNETAPVTLNLGQRPSADPLDAHSLVDASAAYVTTNWKANTISIDPLSLSLQVGESAKIKATVTPSYATEAISYSSSDPSVATVAQDGTVTAKKAGKAIISATAGSAKATCEVSVAEAENEVVVDLPSVDQNSNEVEAGVSQEDSAAFTETLKDTIEQIESVKGNDEKVVAAIKAAMEAGDDIETTLTVEKKTAEEVSASDVKAVEAVLRDLITKTEAKEAKVAQYLDLSILVEAQGSALGKLNQLSEKVTFTVAIPQQLQKENYDFYIVRIHGNEVTRIPVVKNADGTVSFQSDRFSTYALVYTDGAKTTLDKEEVVNPSIILDDTKPSENGSTPNTGDASQTEAYAALLMLSLALAGALTLKKKLN</sequence>
<keyword evidence="1" id="KW-0732">Signal</keyword>
<keyword evidence="4" id="KW-1185">Reference proteome</keyword>
<dbReference type="SUPFAM" id="SSF49373">
    <property type="entry name" value="Invasin/intimin cell-adhesion fragments"/>
    <property type="match status" value="1"/>
</dbReference>
<dbReference type="InterPro" id="IPR008964">
    <property type="entry name" value="Invasin/intimin_cell_adhesion"/>
</dbReference>
<dbReference type="InterPro" id="IPR003343">
    <property type="entry name" value="Big_2"/>
</dbReference>
<evidence type="ECO:0000313" key="3">
    <source>
        <dbReference type="EMBL" id="MCQ5120792.1"/>
    </source>
</evidence>